<evidence type="ECO:0000256" key="3">
    <source>
        <dbReference type="HAMAP-Rule" id="MF_00187"/>
    </source>
</evidence>
<evidence type="ECO:0000256" key="2">
    <source>
        <dbReference type="ARBA" id="ARBA00023150"/>
    </source>
</evidence>
<dbReference type="NCBIfam" id="TIGR00129">
    <property type="entry name" value="fdhD_narQ"/>
    <property type="match status" value="1"/>
</dbReference>
<sequence length="262" mass="28494">MTVKKVAVVEWSPKGVHHREDYLAEEVAVALVYNGISHVVMMCTPQSLDAFAIGFSLSEGIIQRPEQIYGITVSPHSLGIEVHIELSSRCFMELKQRRRALAGRTGCGLCGTEQLTMLPTPTQSLPFTQYFSLSYLESALEQIKYQQPIGQQTACTHVAAWVNEQGKVCAGFEDIGRHVALDKLLGARAGASWAMSGCVLISSRASYEIVQKAISCGVEIVCAASAATQRAVDLAEEYGLTLVGFSRGNRAVVYTHAQRVIN</sequence>
<dbReference type="Gene3D" id="3.40.140.10">
    <property type="entry name" value="Cytidine Deaminase, domain 2"/>
    <property type="match status" value="1"/>
</dbReference>
<dbReference type="RefSeq" id="WP_214213819.1">
    <property type="nucleotide sequence ID" value="NZ_JABBFO010000007.1"/>
</dbReference>
<comment type="subcellular location">
    <subcellularLocation>
        <location evidence="3">Cytoplasm</location>
    </subcellularLocation>
</comment>
<feature type="binding site" evidence="3">
    <location>
        <begin position="245"/>
        <end position="250"/>
    </location>
    <ligand>
        <name>Mo-bis(molybdopterin guanine dinucleotide)</name>
        <dbReference type="ChEBI" id="CHEBI:60539"/>
    </ligand>
</feature>
<dbReference type="PANTHER" id="PTHR30592">
    <property type="entry name" value="FORMATE DEHYDROGENASE"/>
    <property type="match status" value="1"/>
</dbReference>
<proteinExistence type="inferred from homology"/>
<dbReference type="Pfam" id="PF02634">
    <property type="entry name" value="FdhD-NarQ"/>
    <property type="match status" value="1"/>
</dbReference>
<evidence type="ECO:0000313" key="5">
    <source>
        <dbReference type="Proteomes" id="UP000786875"/>
    </source>
</evidence>
<dbReference type="EMBL" id="JABBFO010000007">
    <property type="protein sequence ID" value="MBT0727498.1"/>
    <property type="molecule type" value="Genomic_DNA"/>
</dbReference>
<dbReference type="PANTHER" id="PTHR30592:SF1">
    <property type="entry name" value="SULFUR CARRIER PROTEIN FDHD"/>
    <property type="match status" value="1"/>
</dbReference>
<accession>A0ABS5T960</accession>
<name>A0ABS5T960_9GAMM</name>
<dbReference type="Proteomes" id="UP000786875">
    <property type="component" value="Unassembled WGS sequence"/>
</dbReference>
<comment type="similarity">
    <text evidence="3">Belongs to the FdhD family.</text>
</comment>
<keyword evidence="2 3" id="KW-0501">Molybdenum cofactor biosynthesis</keyword>
<keyword evidence="5" id="KW-1185">Reference proteome</keyword>
<comment type="caution">
    <text evidence="4">The sequence shown here is derived from an EMBL/GenBank/DDBJ whole genome shotgun (WGS) entry which is preliminary data.</text>
</comment>
<reference evidence="4 5" key="1">
    <citation type="submission" date="2020-04" db="EMBL/GenBank/DDBJ databases">
        <title>Genome sequencing of Rosenbergiella species.</title>
        <authorList>
            <person name="Alvarez-Perez S."/>
            <person name="Lievens B."/>
        </authorList>
    </citation>
    <scope>NUCLEOTIDE SEQUENCE [LARGE SCALE GENOMIC DNA]</scope>
    <source>
        <strain evidence="4 5">CdVSA20.1</strain>
    </source>
</reference>
<dbReference type="Gene3D" id="3.10.20.10">
    <property type="match status" value="1"/>
</dbReference>
<organism evidence="4 5">
    <name type="scientific">Rosenbergiella australiborealis</name>
    <dbReference type="NCBI Taxonomy" id="1544696"/>
    <lineage>
        <taxon>Bacteria</taxon>
        <taxon>Pseudomonadati</taxon>
        <taxon>Pseudomonadota</taxon>
        <taxon>Gammaproteobacteria</taxon>
        <taxon>Enterobacterales</taxon>
        <taxon>Erwiniaceae</taxon>
        <taxon>Rosenbergiella</taxon>
    </lineage>
</organism>
<dbReference type="PIRSF" id="PIRSF015626">
    <property type="entry name" value="FdhD"/>
    <property type="match status" value="1"/>
</dbReference>
<evidence type="ECO:0000313" key="4">
    <source>
        <dbReference type="EMBL" id="MBT0727498.1"/>
    </source>
</evidence>
<feature type="active site" description="Cysteine persulfide intermediate" evidence="3">
    <location>
        <position position="107"/>
    </location>
</feature>
<dbReference type="InterPro" id="IPR016193">
    <property type="entry name" value="Cytidine_deaminase-like"/>
</dbReference>
<gene>
    <name evidence="3 4" type="primary">fdhD</name>
    <name evidence="4" type="ORF">HGT73_08880</name>
</gene>
<evidence type="ECO:0000256" key="1">
    <source>
        <dbReference type="ARBA" id="ARBA00022490"/>
    </source>
</evidence>
<keyword evidence="1 3" id="KW-0963">Cytoplasm</keyword>
<dbReference type="SUPFAM" id="SSF53927">
    <property type="entry name" value="Cytidine deaminase-like"/>
    <property type="match status" value="1"/>
</dbReference>
<dbReference type="HAMAP" id="MF_00187">
    <property type="entry name" value="FdhD"/>
    <property type="match status" value="1"/>
</dbReference>
<protein>
    <recommendedName>
        <fullName evidence="3">Sulfur carrier protein FdhD</fullName>
    </recommendedName>
</protein>
<comment type="function">
    <text evidence="3">Required for formate dehydrogenase (FDH) activity. Acts as a sulfur carrier protein that transfers sulfur from IscS to the molybdenum cofactor prior to its insertion into FDH.</text>
</comment>
<dbReference type="InterPro" id="IPR003786">
    <property type="entry name" value="FdhD"/>
</dbReference>